<sequence length="288" mass="31619">MGCLSHTIIHLAMTQLILQGVQNTAISQRRELKVDERISRVERLMPISSMSIGHSNQYPTLSAGTSSSSHASFHSALSALSATEPTTEPTTCLSRAPTVVEICGNIATTGTTCERFCRCLCHIATHFQTPTWACKFFGSLVLHGNGSIRLRRRACNLDSCNQSGSARIQALYAAPRWISFSGFVIYANAQIVNHLTPAFNLTLPRTIPYSAMAWSCIELGNISELKNLLSLRLTSPYDIAPDGSSLLKYAAIHGQNDIYDLLVKQNADPFMRSPSGTMAVRVYIFQLY</sequence>
<dbReference type="EMBL" id="MU006777">
    <property type="protein sequence ID" value="KAF2645320.1"/>
    <property type="molecule type" value="Genomic_DNA"/>
</dbReference>
<gene>
    <name evidence="3" type="ORF">P280DRAFT_117218</name>
</gene>
<feature type="repeat" description="ANK" evidence="1">
    <location>
        <begin position="242"/>
        <end position="274"/>
    </location>
</feature>
<feature type="chain" id="PRO_5025641866" evidence="2">
    <location>
        <begin position="24"/>
        <end position="288"/>
    </location>
</feature>
<proteinExistence type="predicted"/>
<name>A0A6A6SCN6_9PLEO</name>
<accession>A0A6A6SCN6</accession>
<keyword evidence="1" id="KW-0040">ANK repeat</keyword>
<dbReference type="Proteomes" id="UP000799753">
    <property type="component" value="Unassembled WGS sequence"/>
</dbReference>
<organism evidence="3 4">
    <name type="scientific">Massarina eburnea CBS 473.64</name>
    <dbReference type="NCBI Taxonomy" id="1395130"/>
    <lineage>
        <taxon>Eukaryota</taxon>
        <taxon>Fungi</taxon>
        <taxon>Dikarya</taxon>
        <taxon>Ascomycota</taxon>
        <taxon>Pezizomycotina</taxon>
        <taxon>Dothideomycetes</taxon>
        <taxon>Pleosporomycetidae</taxon>
        <taxon>Pleosporales</taxon>
        <taxon>Massarineae</taxon>
        <taxon>Massarinaceae</taxon>
        <taxon>Massarina</taxon>
    </lineage>
</organism>
<protein>
    <submittedName>
        <fullName evidence="3">Uncharacterized protein</fullName>
    </submittedName>
</protein>
<dbReference type="OrthoDB" id="3798157at2759"/>
<reference evidence="3" key="1">
    <citation type="journal article" date="2020" name="Stud. Mycol.">
        <title>101 Dothideomycetes genomes: a test case for predicting lifestyles and emergence of pathogens.</title>
        <authorList>
            <person name="Haridas S."/>
            <person name="Albert R."/>
            <person name="Binder M."/>
            <person name="Bloem J."/>
            <person name="Labutti K."/>
            <person name="Salamov A."/>
            <person name="Andreopoulos B."/>
            <person name="Baker S."/>
            <person name="Barry K."/>
            <person name="Bills G."/>
            <person name="Bluhm B."/>
            <person name="Cannon C."/>
            <person name="Castanera R."/>
            <person name="Culley D."/>
            <person name="Daum C."/>
            <person name="Ezra D."/>
            <person name="Gonzalez J."/>
            <person name="Henrissat B."/>
            <person name="Kuo A."/>
            <person name="Liang C."/>
            <person name="Lipzen A."/>
            <person name="Lutzoni F."/>
            <person name="Magnuson J."/>
            <person name="Mondo S."/>
            <person name="Nolan M."/>
            <person name="Ohm R."/>
            <person name="Pangilinan J."/>
            <person name="Park H.-J."/>
            <person name="Ramirez L."/>
            <person name="Alfaro M."/>
            <person name="Sun H."/>
            <person name="Tritt A."/>
            <person name="Yoshinaga Y."/>
            <person name="Zwiers L.-H."/>
            <person name="Turgeon B."/>
            <person name="Goodwin S."/>
            <person name="Spatafora J."/>
            <person name="Crous P."/>
            <person name="Grigoriev I."/>
        </authorList>
    </citation>
    <scope>NUCLEOTIDE SEQUENCE</scope>
    <source>
        <strain evidence="3">CBS 473.64</strain>
    </source>
</reference>
<dbReference type="SUPFAM" id="SSF48403">
    <property type="entry name" value="Ankyrin repeat"/>
    <property type="match status" value="1"/>
</dbReference>
<feature type="signal peptide" evidence="2">
    <location>
        <begin position="1"/>
        <end position="23"/>
    </location>
</feature>
<dbReference type="AlphaFoldDB" id="A0A6A6SCN6"/>
<evidence type="ECO:0000313" key="4">
    <source>
        <dbReference type="Proteomes" id="UP000799753"/>
    </source>
</evidence>
<dbReference type="InterPro" id="IPR002110">
    <property type="entry name" value="Ankyrin_rpt"/>
</dbReference>
<evidence type="ECO:0000256" key="1">
    <source>
        <dbReference type="PROSITE-ProRule" id="PRU00023"/>
    </source>
</evidence>
<keyword evidence="4" id="KW-1185">Reference proteome</keyword>
<dbReference type="PROSITE" id="PS50088">
    <property type="entry name" value="ANK_REPEAT"/>
    <property type="match status" value="1"/>
</dbReference>
<evidence type="ECO:0000313" key="3">
    <source>
        <dbReference type="EMBL" id="KAF2645320.1"/>
    </source>
</evidence>
<evidence type="ECO:0000256" key="2">
    <source>
        <dbReference type="SAM" id="SignalP"/>
    </source>
</evidence>
<keyword evidence="2" id="KW-0732">Signal</keyword>
<dbReference type="InterPro" id="IPR036770">
    <property type="entry name" value="Ankyrin_rpt-contain_sf"/>
</dbReference>